<keyword evidence="11" id="KW-1185">Reference proteome</keyword>
<keyword evidence="5" id="KW-1015">Disulfide bond</keyword>
<keyword evidence="8" id="KW-0521">NADP</keyword>
<comment type="cofactor">
    <cofactor evidence="8">
        <name>FAD</name>
        <dbReference type="ChEBI" id="CHEBI:57692"/>
    </cofactor>
    <text evidence="8">Binds 1 FAD per subunit.</text>
</comment>
<keyword evidence="3 7" id="KW-0274">FAD</keyword>
<dbReference type="InterPro" id="IPR036188">
    <property type="entry name" value="FAD/NAD-bd_sf"/>
</dbReference>
<evidence type="ECO:0000256" key="8">
    <source>
        <dbReference type="RuleBase" id="RU003881"/>
    </source>
</evidence>
<organism evidence="10 11">
    <name type="scientific">Breznakia blatticola</name>
    <dbReference type="NCBI Taxonomy" id="1754012"/>
    <lineage>
        <taxon>Bacteria</taxon>
        <taxon>Bacillati</taxon>
        <taxon>Bacillota</taxon>
        <taxon>Erysipelotrichia</taxon>
        <taxon>Erysipelotrichales</taxon>
        <taxon>Erysipelotrichaceae</taxon>
        <taxon>Breznakia</taxon>
    </lineage>
</organism>
<dbReference type="PANTHER" id="PTHR48105">
    <property type="entry name" value="THIOREDOXIN REDUCTASE 1-RELATED-RELATED"/>
    <property type="match status" value="1"/>
</dbReference>
<comment type="caution">
    <text evidence="10">The sequence shown here is derived from an EMBL/GenBank/DDBJ whole genome shotgun (WGS) entry which is preliminary data.</text>
</comment>
<comment type="subunit">
    <text evidence="7">Homodimer.</text>
</comment>
<name>A0A4R7ZRH2_9FIRM</name>
<keyword evidence="2 7" id="KW-0285">Flavoprotein</keyword>
<dbReference type="GO" id="GO:0019430">
    <property type="term" value="P:removal of superoxide radicals"/>
    <property type="evidence" value="ECO:0007669"/>
    <property type="project" value="UniProtKB-UniRule"/>
</dbReference>
<evidence type="ECO:0000256" key="5">
    <source>
        <dbReference type="ARBA" id="ARBA00023157"/>
    </source>
</evidence>
<evidence type="ECO:0000256" key="6">
    <source>
        <dbReference type="ARBA" id="ARBA00023284"/>
    </source>
</evidence>
<dbReference type="InterPro" id="IPR050097">
    <property type="entry name" value="Ferredoxin-NADP_redctase_2"/>
</dbReference>
<reference evidence="10 11" key="1">
    <citation type="submission" date="2019-03" db="EMBL/GenBank/DDBJ databases">
        <title>Genomic Encyclopedia of Type Strains, Phase IV (KMG-IV): sequencing the most valuable type-strain genomes for metagenomic binning, comparative biology and taxonomic classification.</title>
        <authorList>
            <person name="Goeker M."/>
        </authorList>
    </citation>
    <scope>NUCLEOTIDE SEQUENCE [LARGE SCALE GENOMIC DNA]</scope>
    <source>
        <strain evidence="10 11">DSM 28867</strain>
    </source>
</reference>
<keyword evidence="4 7" id="KW-0560">Oxidoreductase</keyword>
<sequence>MERISDVVIIGAGPAGMTAAIYASRAGLKTIMLEAGAPGGKLTKTNEISNYPGYSSANGFELATDMFQHSTTFGAQYLYGNVVDIEIDKTNSGFHSVITDDDTVYKARSVIIATGTKEQLLQVPGEMENIGRGVSYCAVCDGAFFKGKKVAVIGGGNSALEEALYLSTIVEKVYVVIRRDVFRADSIIVERVENTPNIEVIRERKVEEIVSDGKSVTGIKLYDSHDESKKELLEVSAVFPYIGATPISSWIADEGVTDVEGYIEVNEHMETKIPGLLAAGDVTKKSLRQVVTATNDGAIAAQSCVRYIKCV</sequence>
<dbReference type="OrthoDB" id="9806179at2"/>
<dbReference type="AlphaFoldDB" id="A0A4R7ZRH2"/>
<dbReference type="InterPro" id="IPR008255">
    <property type="entry name" value="Pyr_nucl-diS_OxRdtase_2_AS"/>
</dbReference>
<dbReference type="RefSeq" id="WP_134169114.1">
    <property type="nucleotide sequence ID" value="NZ_SODD01000012.1"/>
</dbReference>
<accession>A0A4R7ZRH2</accession>
<dbReference type="NCBIfam" id="TIGR01292">
    <property type="entry name" value="TRX_reduct"/>
    <property type="match status" value="1"/>
</dbReference>
<evidence type="ECO:0000256" key="7">
    <source>
        <dbReference type="RuleBase" id="RU003880"/>
    </source>
</evidence>
<gene>
    <name evidence="10" type="ORF">EDD63_11233</name>
</gene>
<dbReference type="PRINTS" id="PR00469">
    <property type="entry name" value="PNDRDTASEII"/>
</dbReference>
<dbReference type="InterPro" id="IPR023753">
    <property type="entry name" value="FAD/NAD-binding_dom"/>
</dbReference>
<dbReference type="Gene3D" id="3.50.50.60">
    <property type="entry name" value="FAD/NAD(P)-binding domain"/>
    <property type="match status" value="2"/>
</dbReference>
<dbReference type="GO" id="GO:0004791">
    <property type="term" value="F:thioredoxin-disulfide reductase (NADPH) activity"/>
    <property type="evidence" value="ECO:0007669"/>
    <property type="project" value="UniProtKB-UniRule"/>
</dbReference>
<evidence type="ECO:0000313" key="10">
    <source>
        <dbReference type="EMBL" id="TDW20567.1"/>
    </source>
</evidence>
<dbReference type="Pfam" id="PF07992">
    <property type="entry name" value="Pyr_redox_2"/>
    <property type="match status" value="1"/>
</dbReference>
<dbReference type="GO" id="GO:0005737">
    <property type="term" value="C:cytoplasm"/>
    <property type="evidence" value="ECO:0007669"/>
    <property type="project" value="InterPro"/>
</dbReference>
<evidence type="ECO:0000256" key="4">
    <source>
        <dbReference type="ARBA" id="ARBA00023002"/>
    </source>
</evidence>
<dbReference type="InterPro" id="IPR005982">
    <property type="entry name" value="Thioredox_Rdtase"/>
</dbReference>
<dbReference type="PRINTS" id="PR00368">
    <property type="entry name" value="FADPNR"/>
</dbReference>
<protein>
    <recommendedName>
        <fullName evidence="7">Thioredoxin reductase</fullName>
        <ecNumber evidence="7">1.8.1.9</ecNumber>
    </recommendedName>
</protein>
<keyword evidence="6 7" id="KW-0676">Redox-active center</keyword>
<evidence type="ECO:0000313" key="11">
    <source>
        <dbReference type="Proteomes" id="UP000294743"/>
    </source>
</evidence>
<evidence type="ECO:0000256" key="3">
    <source>
        <dbReference type="ARBA" id="ARBA00022827"/>
    </source>
</evidence>
<dbReference type="PROSITE" id="PS00573">
    <property type="entry name" value="PYRIDINE_REDOX_2"/>
    <property type="match status" value="1"/>
</dbReference>
<dbReference type="EC" id="1.8.1.9" evidence="7"/>
<dbReference type="Proteomes" id="UP000294743">
    <property type="component" value="Unassembled WGS sequence"/>
</dbReference>
<evidence type="ECO:0000256" key="2">
    <source>
        <dbReference type="ARBA" id="ARBA00022630"/>
    </source>
</evidence>
<dbReference type="SUPFAM" id="SSF51905">
    <property type="entry name" value="FAD/NAD(P)-binding domain"/>
    <property type="match status" value="1"/>
</dbReference>
<comment type="catalytic activity">
    <reaction evidence="7">
        <text>[thioredoxin]-dithiol + NADP(+) = [thioredoxin]-disulfide + NADPH + H(+)</text>
        <dbReference type="Rhea" id="RHEA:20345"/>
        <dbReference type="Rhea" id="RHEA-COMP:10698"/>
        <dbReference type="Rhea" id="RHEA-COMP:10700"/>
        <dbReference type="ChEBI" id="CHEBI:15378"/>
        <dbReference type="ChEBI" id="CHEBI:29950"/>
        <dbReference type="ChEBI" id="CHEBI:50058"/>
        <dbReference type="ChEBI" id="CHEBI:57783"/>
        <dbReference type="ChEBI" id="CHEBI:58349"/>
        <dbReference type="EC" id="1.8.1.9"/>
    </reaction>
</comment>
<evidence type="ECO:0000259" key="9">
    <source>
        <dbReference type="Pfam" id="PF07992"/>
    </source>
</evidence>
<proteinExistence type="inferred from homology"/>
<evidence type="ECO:0000256" key="1">
    <source>
        <dbReference type="ARBA" id="ARBA00009333"/>
    </source>
</evidence>
<comment type="similarity">
    <text evidence="1 7">Belongs to the class-II pyridine nucleotide-disulfide oxidoreductase family.</text>
</comment>
<dbReference type="EMBL" id="SODD01000012">
    <property type="protein sequence ID" value="TDW20567.1"/>
    <property type="molecule type" value="Genomic_DNA"/>
</dbReference>
<feature type="domain" description="FAD/NAD(P)-binding" evidence="9">
    <location>
        <begin position="6"/>
        <end position="297"/>
    </location>
</feature>